<dbReference type="Proteomes" id="UP000054804">
    <property type="component" value="Unassembled WGS sequence"/>
</dbReference>
<dbReference type="EMBL" id="LOCL01000048">
    <property type="protein sequence ID" value="KUF15127.1"/>
    <property type="molecule type" value="Genomic_DNA"/>
</dbReference>
<keyword evidence="2" id="KW-1185">Reference proteome</keyword>
<name>A0A0W7WX95_9ACTN</name>
<dbReference type="OrthoDB" id="4242313at2"/>
<reference evidence="1 2" key="1">
    <citation type="submission" date="2015-12" db="EMBL/GenBank/DDBJ databases">
        <title>Draft genome sequence of Streptomyces silvensis ATCC 53525, a producer of novel hormone antagonists.</title>
        <authorList>
            <person name="Johnston C.W."/>
            <person name="Li Y."/>
            <person name="Magarvey N.A."/>
        </authorList>
    </citation>
    <scope>NUCLEOTIDE SEQUENCE [LARGE SCALE GENOMIC DNA]</scope>
    <source>
        <strain evidence="1 2">ATCC 53525</strain>
    </source>
</reference>
<organism evidence="1 2">
    <name type="scientific">Streptomyces silvensis</name>
    <dbReference type="NCBI Taxonomy" id="1765722"/>
    <lineage>
        <taxon>Bacteria</taxon>
        <taxon>Bacillati</taxon>
        <taxon>Actinomycetota</taxon>
        <taxon>Actinomycetes</taxon>
        <taxon>Kitasatosporales</taxon>
        <taxon>Streptomycetaceae</taxon>
        <taxon>Streptomyces</taxon>
    </lineage>
</organism>
<evidence type="ECO:0000313" key="2">
    <source>
        <dbReference type="Proteomes" id="UP000054804"/>
    </source>
</evidence>
<protein>
    <recommendedName>
        <fullName evidence="3">STAS domain-containing protein</fullName>
    </recommendedName>
</protein>
<proteinExistence type="predicted"/>
<gene>
    <name evidence="1" type="ORF">AT728_27120</name>
</gene>
<comment type="caution">
    <text evidence="1">The sequence shown here is derived from an EMBL/GenBank/DDBJ whole genome shotgun (WGS) entry which is preliminary data.</text>
</comment>
<dbReference type="RefSeq" id="WP_058850689.1">
    <property type="nucleotide sequence ID" value="NZ_LOCL01000048.1"/>
</dbReference>
<evidence type="ECO:0008006" key="3">
    <source>
        <dbReference type="Google" id="ProtNLM"/>
    </source>
</evidence>
<evidence type="ECO:0000313" key="1">
    <source>
        <dbReference type="EMBL" id="KUF15127.1"/>
    </source>
</evidence>
<accession>A0A0W7WX95</accession>
<sequence length="110" mass="12154">MRGYFTDDQLLMLPLADHPGLRLHGEALSAHRGPLVVALTDEATRTEEIVIDLTDVRFLANSVLETLVLLAIRLSPPQHLLVRGGAGLKLRERIAVRGWDRVKTLQLADG</sequence>
<dbReference type="AlphaFoldDB" id="A0A0W7WX95"/>